<dbReference type="PROSITE" id="PS50122">
    <property type="entry name" value="CHEB"/>
    <property type="match status" value="1"/>
</dbReference>
<dbReference type="Gene3D" id="3.40.50.180">
    <property type="entry name" value="Methylesterase CheB, C-terminal domain"/>
    <property type="match status" value="1"/>
</dbReference>
<dbReference type="GO" id="GO:0050568">
    <property type="term" value="F:protein-glutamine glutaminase activity"/>
    <property type="evidence" value="ECO:0007669"/>
    <property type="project" value="UniProtKB-UniRule"/>
</dbReference>
<dbReference type="PROSITE" id="PS50110">
    <property type="entry name" value="RESPONSE_REGULATORY"/>
    <property type="match status" value="1"/>
</dbReference>
<evidence type="ECO:0000313" key="8">
    <source>
        <dbReference type="EMBL" id="MBB6452904.1"/>
    </source>
</evidence>
<keyword evidence="1 3" id="KW-0378">Hydrolase</keyword>
<dbReference type="NCBIfam" id="NF001965">
    <property type="entry name" value="PRK00742.1"/>
    <property type="match status" value="1"/>
</dbReference>
<evidence type="ECO:0000256" key="5">
    <source>
        <dbReference type="PROSITE-ProRule" id="PRU00169"/>
    </source>
</evidence>
<reference evidence="8 9" key="1">
    <citation type="submission" date="2020-08" db="EMBL/GenBank/DDBJ databases">
        <title>Genomic Encyclopedia of Type Strains, Phase IV (KMG-IV): sequencing the most valuable type-strain genomes for metagenomic binning, comparative biology and taxonomic classification.</title>
        <authorList>
            <person name="Goeker M."/>
        </authorList>
    </citation>
    <scope>NUCLEOTIDE SEQUENCE [LARGE SCALE GENOMIC DNA]</scope>
    <source>
        <strain evidence="8 9">DSM 19612</strain>
    </source>
</reference>
<dbReference type="RefSeq" id="WP_174495444.1">
    <property type="nucleotide sequence ID" value="NZ_CADDWK010000003.1"/>
</dbReference>
<comment type="PTM">
    <text evidence="3">Phosphorylated by CheA. Phosphorylation of the N-terminal regulatory domain activates the methylesterase activity.</text>
</comment>
<accession>A0A841Q3D9</accession>
<feature type="active site" evidence="3 4">
    <location>
        <position position="294"/>
    </location>
</feature>
<dbReference type="InterPro" id="IPR008248">
    <property type="entry name" value="CheB-like"/>
</dbReference>
<keyword evidence="3" id="KW-0963">Cytoplasm</keyword>
<feature type="domain" description="Response regulatory" evidence="6">
    <location>
        <begin position="5"/>
        <end position="122"/>
    </location>
</feature>
<dbReference type="Gene3D" id="3.40.50.2300">
    <property type="match status" value="1"/>
</dbReference>
<dbReference type="PIRSF" id="PIRSF000876">
    <property type="entry name" value="RR_chemtxs_CheB"/>
    <property type="match status" value="1"/>
</dbReference>
<feature type="modified residue" description="4-aspartylphosphate" evidence="3 5">
    <location>
        <position position="56"/>
    </location>
</feature>
<feature type="active site" evidence="3 4">
    <location>
        <position position="171"/>
    </location>
</feature>
<comment type="catalytic activity">
    <reaction evidence="3">
        <text>L-glutaminyl-[protein] + H2O = L-glutamyl-[protein] + NH4(+)</text>
        <dbReference type="Rhea" id="RHEA:16441"/>
        <dbReference type="Rhea" id="RHEA-COMP:10207"/>
        <dbReference type="Rhea" id="RHEA-COMP:10208"/>
        <dbReference type="ChEBI" id="CHEBI:15377"/>
        <dbReference type="ChEBI" id="CHEBI:28938"/>
        <dbReference type="ChEBI" id="CHEBI:29973"/>
        <dbReference type="ChEBI" id="CHEBI:30011"/>
        <dbReference type="EC" id="3.5.1.44"/>
    </reaction>
</comment>
<dbReference type="GO" id="GO:0008984">
    <property type="term" value="F:protein-glutamate methylesterase activity"/>
    <property type="evidence" value="ECO:0007669"/>
    <property type="project" value="UniProtKB-UniRule"/>
</dbReference>
<dbReference type="PANTHER" id="PTHR42872:SF3">
    <property type="entry name" value="PROTEIN-GLUTAMATE METHYLESTERASE_PROTEIN-GLUTAMINE GLUTAMINASE 1"/>
    <property type="match status" value="1"/>
</dbReference>
<dbReference type="EC" id="3.1.1.61" evidence="3"/>
<evidence type="ECO:0000256" key="2">
    <source>
        <dbReference type="ARBA" id="ARBA00048267"/>
    </source>
</evidence>
<dbReference type="CDD" id="cd17541">
    <property type="entry name" value="REC_CheB-like"/>
    <property type="match status" value="1"/>
</dbReference>
<dbReference type="GO" id="GO:0006935">
    <property type="term" value="P:chemotaxis"/>
    <property type="evidence" value="ECO:0007669"/>
    <property type="project" value="UniProtKB-UniRule"/>
</dbReference>
<comment type="caution">
    <text evidence="8">The sequence shown here is derived from an EMBL/GenBank/DDBJ whole genome shotgun (WGS) entry which is preliminary data.</text>
</comment>
<name>A0A841Q3D9_9BACI</name>
<dbReference type="PANTHER" id="PTHR42872">
    <property type="entry name" value="PROTEIN-GLUTAMATE METHYLESTERASE/PROTEIN-GLUTAMINE GLUTAMINASE"/>
    <property type="match status" value="1"/>
</dbReference>
<evidence type="ECO:0000256" key="4">
    <source>
        <dbReference type="PROSITE-ProRule" id="PRU00050"/>
    </source>
</evidence>
<dbReference type="InterPro" id="IPR000673">
    <property type="entry name" value="Sig_transdc_resp-reg_Me-estase"/>
</dbReference>
<dbReference type="InterPro" id="IPR035909">
    <property type="entry name" value="CheB_C"/>
</dbReference>
<dbReference type="GO" id="GO:0005737">
    <property type="term" value="C:cytoplasm"/>
    <property type="evidence" value="ECO:0007669"/>
    <property type="project" value="UniProtKB-SubCell"/>
</dbReference>
<dbReference type="AlphaFoldDB" id="A0A841Q3D9"/>
<comment type="function">
    <text evidence="3">Involved in chemotaxis. Part of a chemotaxis signal transduction system that modulates chemotaxis in response to various stimuli. Catalyzes the demethylation of specific methylglutamate residues introduced into the chemoreceptors (methyl-accepting chemotaxis proteins or MCP) by CheR. Also mediates the irreversible deamidation of specific glutamine residues to glutamic acid.</text>
</comment>
<evidence type="ECO:0000256" key="3">
    <source>
        <dbReference type="HAMAP-Rule" id="MF_00099"/>
    </source>
</evidence>
<comment type="catalytic activity">
    <reaction evidence="2 3">
        <text>[protein]-L-glutamate 5-O-methyl ester + H2O = L-glutamyl-[protein] + methanol + H(+)</text>
        <dbReference type="Rhea" id="RHEA:23236"/>
        <dbReference type="Rhea" id="RHEA-COMP:10208"/>
        <dbReference type="Rhea" id="RHEA-COMP:10311"/>
        <dbReference type="ChEBI" id="CHEBI:15377"/>
        <dbReference type="ChEBI" id="CHEBI:15378"/>
        <dbReference type="ChEBI" id="CHEBI:17790"/>
        <dbReference type="ChEBI" id="CHEBI:29973"/>
        <dbReference type="ChEBI" id="CHEBI:82795"/>
        <dbReference type="EC" id="3.1.1.61"/>
    </reaction>
</comment>
<dbReference type="Pfam" id="PF00072">
    <property type="entry name" value="Response_reg"/>
    <property type="match status" value="1"/>
</dbReference>
<keyword evidence="3 4" id="KW-0145">Chemotaxis</keyword>
<dbReference type="InterPro" id="IPR001789">
    <property type="entry name" value="Sig_transdc_resp-reg_receiver"/>
</dbReference>
<gene>
    <name evidence="3" type="primary">cheB</name>
    <name evidence="8" type="ORF">HNQ94_001350</name>
</gene>
<feature type="domain" description="CheB-type methylesterase" evidence="7">
    <location>
        <begin position="153"/>
        <end position="353"/>
    </location>
</feature>
<dbReference type="InterPro" id="IPR011006">
    <property type="entry name" value="CheY-like_superfamily"/>
</dbReference>
<dbReference type="EC" id="3.5.1.44" evidence="3"/>
<organism evidence="8 9">
    <name type="scientific">Salirhabdus euzebyi</name>
    <dbReference type="NCBI Taxonomy" id="394506"/>
    <lineage>
        <taxon>Bacteria</taxon>
        <taxon>Bacillati</taxon>
        <taxon>Bacillota</taxon>
        <taxon>Bacilli</taxon>
        <taxon>Bacillales</taxon>
        <taxon>Bacillaceae</taxon>
        <taxon>Salirhabdus</taxon>
    </lineage>
</organism>
<keyword evidence="9" id="KW-1185">Reference proteome</keyword>
<dbReference type="Proteomes" id="UP000581688">
    <property type="component" value="Unassembled WGS sequence"/>
</dbReference>
<dbReference type="SUPFAM" id="SSF52738">
    <property type="entry name" value="Methylesterase CheB, C-terminal domain"/>
    <property type="match status" value="1"/>
</dbReference>
<evidence type="ECO:0000259" key="6">
    <source>
        <dbReference type="PROSITE" id="PS50110"/>
    </source>
</evidence>
<protein>
    <recommendedName>
        <fullName evidence="3">Protein-glutamate methylesterase/protein-glutamine glutaminase</fullName>
        <ecNumber evidence="3">3.1.1.61</ecNumber>
        <ecNumber evidence="3">3.5.1.44</ecNumber>
    </recommendedName>
</protein>
<proteinExistence type="inferred from homology"/>
<dbReference type="SUPFAM" id="SSF52172">
    <property type="entry name" value="CheY-like"/>
    <property type="match status" value="1"/>
</dbReference>
<comment type="similarity">
    <text evidence="3">Belongs to the CheB family.</text>
</comment>
<dbReference type="HAMAP" id="MF_00099">
    <property type="entry name" value="CheB_chemtxs"/>
    <property type="match status" value="1"/>
</dbReference>
<dbReference type="EMBL" id="JACHGH010000003">
    <property type="protein sequence ID" value="MBB6452904.1"/>
    <property type="molecule type" value="Genomic_DNA"/>
</dbReference>
<dbReference type="CDD" id="cd16432">
    <property type="entry name" value="CheB_Rec"/>
    <property type="match status" value="1"/>
</dbReference>
<dbReference type="GO" id="GO:0000156">
    <property type="term" value="F:phosphorelay response regulator activity"/>
    <property type="evidence" value="ECO:0007669"/>
    <property type="project" value="InterPro"/>
</dbReference>
<sequence length="353" mass="38531">MKQIRTIVIDDSAFMRKMLTEILNSDPSIEVVTTARNGKDGIEKIKQYKPDVITLDIEMPLLDGLEALKIIMKEHPLPVVMVSSLTQLGAETTIQALNYGAVDFISKPSGPISLDIEKAKGEIIEKVKNAVKANFKMIVAPEPLPIELKIDVPLETNPIKKKRKIIGVGVSTGGPRALQKFLTVLPADFPAPILIVQHMPEKFTKSLADRLNKLSNITVKEAEHGEFLKNGTAYIAPGNYHLTVKKLGTSITAFIDQSDPLKGHRPSVDILFDSISGLVSYQKYAIVLTGMGTDGADGIKKLKKVDPKTQVLAEAEESSIVFGMPKAAIHTNFVDQIVNINGMGNALCKMIEK</sequence>
<evidence type="ECO:0000313" key="9">
    <source>
        <dbReference type="Proteomes" id="UP000581688"/>
    </source>
</evidence>
<evidence type="ECO:0000259" key="7">
    <source>
        <dbReference type="PROSITE" id="PS50122"/>
    </source>
</evidence>
<keyword evidence="3 5" id="KW-0597">Phosphoprotein</keyword>
<feature type="active site" evidence="3 4">
    <location>
        <position position="198"/>
    </location>
</feature>
<dbReference type="SMART" id="SM00448">
    <property type="entry name" value="REC"/>
    <property type="match status" value="1"/>
</dbReference>
<dbReference type="Pfam" id="PF01339">
    <property type="entry name" value="CheB_methylest"/>
    <property type="match status" value="1"/>
</dbReference>
<evidence type="ECO:0000256" key="1">
    <source>
        <dbReference type="ARBA" id="ARBA00022801"/>
    </source>
</evidence>
<comment type="subcellular location">
    <subcellularLocation>
        <location evidence="3">Cytoplasm</location>
    </subcellularLocation>
</comment>
<comment type="domain">
    <text evidence="3">Contains a C-terminal catalytic domain, and an N-terminal region which modulates catalytic activity.</text>
</comment>